<dbReference type="EMBL" id="MU005765">
    <property type="protein sequence ID" value="KAF2713398.1"/>
    <property type="molecule type" value="Genomic_DNA"/>
</dbReference>
<dbReference type="GO" id="GO:0070847">
    <property type="term" value="C:core mediator complex"/>
    <property type="evidence" value="ECO:0007669"/>
    <property type="project" value="TreeGrafter"/>
</dbReference>
<dbReference type="InterPro" id="IPR009244">
    <property type="entry name" value="Mediatior_Med7"/>
</dbReference>
<evidence type="ECO:0000256" key="2">
    <source>
        <dbReference type="ARBA" id="ARBA00009994"/>
    </source>
</evidence>
<dbReference type="GO" id="GO:0003712">
    <property type="term" value="F:transcription coregulator activity"/>
    <property type="evidence" value="ECO:0007669"/>
    <property type="project" value="InterPro"/>
</dbReference>
<dbReference type="GO" id="GO:0016592">
    <property type="term" value="C:mediator complex"/>
    <property type="evidence" value="ECO:0007669"/>
    <property type="project" value="InterPro"/>
</dbReference>
<organism evidence="12 13">
    <name type="scientific">Pleomassaria siparia CBS 279.74</name>
    <dbReference type="NCBI Taxonomy" id="1314801"/>
    <lineage>
        <taxon>Eukaryota</taxon>
        <taxon>Fungi</taxon>
        <taxon>Dikarya</taxon>
        <taxon>Ascomycota</taxon>
        <taxon>Pezizomycotina</taxon>
        <taxon>Dothideomycetes</taxon>
        <taxon>Pleosporomycetidae</taxon>
        <taxon>Pleosporales</taxon>
        <taxon>Pleomassariaceae</taxon>
        <taxon>Pleomassaria</taxon>
    </lineage>
</organism>
<evidence type="ECO:0000256" key="3">
    <source>
        <dbReference type="ARBA" id="ARBA00011837"/>
    </source>
</evidence>
<protein>
    <recommendedName>
        <fullName evidence="4 10">Mediator of RNA polymerase II transcription subunit 7</fullName>
    </recommendedName>
</protein>
<reference evidence="12" key="1">
    <citation type="journal article" date="2020" name="Stud. Mycol.">
        <title>101 Dothideomycetes genomes: a test case for predicting lifestyles and emergence of pathogens.</title>
        <authorList>
            <person name="Haridas S."/>
            <person name="Albert R."/>
            <person name="Binder M."/>
            <person name="Bloem J."/>
            <person name="Labutti K."/>
            <person name="Salamov A."/>
            <person name="Andreopoulos B."/>
            <person name="Baker S."/>
            <person name="Barry K."/>
            <person name="Bills G."/>
            <person name="Bluhm B."/>
            <person name="Cannon C."/>
            <person name="Castanera R."/>
            <person name="Culley D."/>
            <person name="Daum C."/>
            <person name="Ezra D."/>
            <person name="Gonzalez J."/>
            <person name="Henrissat B."/>
            <person name="Kuo A."/>
            <person name="Liang C."/>
            <person name="Lipzen A."/>
            <person name="Lutzoni F."/>
            <person name="Magnuson J."/>
            <person name="Mondo S."/>
            <person name="Nolan M."/>
            <person name="Ohm R."/>
            <person name="Pangilinan J."/>
            <person name="Park H.-J."/>
            <person name="Ramirez L."/>
            <person name="Alfaro M."/>
            <person name="Sun H."/>
            <person name="Tritt A."/>
            <person name="Yoshinaga Y."/>
            <person name="Zwiers L.-H."/>
            <person name="Turgeon B."/>
            <person name="Goodwin S."/>
            <person name="Spatafora J."/>
            <person name="Crous P."/>
            <person name="Grigoriev I."/>
        </authorList>
    </citation>
    <scope>NUCLEOTIDE SEQUENCE</scope>
    <source>
        <strain evidence="12">CBS 279.74</strain>
    </source>
</reference>
<dbReference type="Gene3D" id="6.10.140.1520">
    <property type="match status" value="1"/>
</dbReference>
<keyword evidence="7 10" id="KW-0804">Transcription</keyword>
<keyword evidence="8 10" id="KW-0539">Nucleus</keyword>
<dbReference type="AlphaFoldDB" id="A0A6G1KKP1"/>
<comment type="function">
    <text evidence="9">Component of the Mediator complex, a coactivator involved in the regulated transcription of nearly all RNA polymerase II-dependent genes. Mediator functions as a bridge to convey information from gene-specific regulatory proteins to the basal RNA polymerase II transcription machinery. Mediator is recruited to promoters by direct interactions with regulatory proteins and serves as a scaffold for the assembly of a functional preinitiation complex with RNA polymerase II and the general transcription factors.</text>
</comment>
<dbReference type="InterPro" id="IPR037212">
    <property type="entry name" value="Med7/Med21-like"/>
</dbReference>
<dbReference type="InterPro" id="IPR044888">
    <property type="entry name" value="Mediatior_Med7_sf"/>
</dbReference>
<evidence type="ECO:0000256" key="1">
    <source>
        <dbReference type="ARBA" id="ARBA00004123"/>
    </source>
</evidence>
<evidence type="ECO:0000313" key="12">
    <source>
        <dbReference type="EMBL" id="KAF2713398.1"/>
    </source>
</evidence>
<dbReference type="Pfam" id="PF05983">
    <property type="entry name" value="Med7"/>
    <property type="match status" value="1"/>
</dbReference>
<dbReference type="SUPFAM" id="SSF140718">
    <property type="entry name" value="Mediator hinge subcomplex-like"/>
    <property type="match status" value="1"/>
</dbReference>
<proteinExistence type="inferred from homology"/>
<dbReference type="Gene3D" id="6.10.140.200">
    <property type="match status" value="1"/>
</dbReference>
<comment type="subunit">
    <text evidence="3 10">Component of the Mediator complex.</text>
</comment>
<evidence type="ECO:0000256" key="8">
    <source>
        <dbReference type="ARBA" id="ARBA00023242"/>
    </source>
</evidence>
<comment type="subcellular location">
    <subcellularLocation>
        <location evidence="1 10">Nucleus</location>
    </subcellularLocation>
</comment>
<name>A0A6G1KKP1_9PLEO</name>
<evidence type="ECO:0000256" key="7">
    <source>
        <dbReference type="ARBA" id="ARBA00023163"/>
    </source>
</evidence>
<evidence type="ECO:0000256" key="11">
    <source>
        <dbReference type="SAM" id="MobiDB-lite"/>
    </source>
</evidence>
<sequence length="278" mass="31363">MDQEQPEIQASYFPEPPPFYKHFTTENLASLKQFKVDNPGNSDDGPPSPCLSASQLLSLPTELRCLVPPEPPAEDDQYRVFGQMTKVHGTEDLKEQMEGLGHLMGIIEPPLEGWEFEQLPSSRPPTPVLGEPPLDASNGKLDRQETLSRLIRSLLIKFLELVGILYSNPTSPQKDEALKDILTFVTNMHALINEYRPHQARETLINMLEMQVERKKTEIAGIKRMSAKVEETLKGFAKNAPNTDGTLALDDAVELSSEDKRRESQRHMWHAMDEILGH</sequence>
<feature type="region of interest" description="Disordered" evidence="11">
    <location>
        <begin position="120"/>
        <end position="139"/>
    </location>
</feature>
<keyword evidence="5 10" id="KW-0805">Transcription regulation</keyword>
<dbReference type="OrthoDB" id="10253553at2759"/>
<keyword evidence="13" id="KW-1185">Reference proteome</keyword>
<dbReference type="GO" id="GO:0006357">
    <property type="term" value="P:regulation of transcription by RNA polymerase II"/>
    <property type="evidence" value="ECO:0007669"/>
    <property type="project" value="InterPro"/>
</dbReference>
<evidence type="ECO:0000256" key="6">
    <source>
        <dbReference type="ARBA" id="ARBA00023159"/>
    </source>
</evidence>
<accession>A0A6G1KKP1</accession>
<evidence type="ECO:0000313" key="13">
    <source>
        <dbReference type="Proteomes" id="UP000799428"/>
    </source>
</evidence>
<gene>
    <name evidence="12" type="ORF">K504DRAFT_370262</name>
</gene>
<keyword evidence="6 10" id="KW-0010">Activator</keyword>
<evidence type="ECO:0000256" key="10">
    <source>
        <dbReference type="RuleBase" id="RU364060"/>
    </source>
</evidence>
<evidence type="ECO:0000256" key="4">
    <source>
        <dbReference type="ARBA" id="ARBA00020631"/>
    </source>
</evidence>
<comment type="similarity">
    <text evidence="2 10">Belongs to the Mediator complex subunit 7 family.</text>
</comment>
<evidence type="ECO:0000256" key="5">
    <source>
        <dbReference type="ARBA" id="ARBA00023015"/>
    </source>
</evidence>
<evidence type="ECO:0000256" key="9">
    <source>
        <dbReference type="ARBA" id="ARBA00025687"/>
    </source>
</evidence>
<dbReference type="Proteomes" id="UP000799428">
    <property type="component" value="Unassembled WGS sequence"/>
</dbReference>
<dbReference type="PANTHER" id="PTHR21428:SF11">
    <property type="entry name" value="MEDIATOR OF RNA POLYMERASE II TRANSCRIPTION SUBUNIT 7"/>
    <property type="match status" value="1"/>
</dbReference>
<dbReference type="PANTHER" id="PTHR21428">
    <property type="entry name" value="MEDIATOR OF RNA POLYMERASE II TRANSCRIPTION SUBUNIT 7"/>
    <property type="match status" value="1"/>
</dbReference>